<dbReference type="CDD" id="cd06222">
    <property type="entry name" value="RNase_H_like"/>
    <property type="match status" value="1"/>
</dbReference>
<dbReference type="GO" id="GO:0003676">
    <property type="term" value="F:nucleic acid binding"/>
    <property type="evidence" value="ECO:0007669"/>
    <property type="project" value="InterPro"/>
</dbReference>
<dbReference type="InterPro" id="IPR052929">
    <property type="entry name" value="RNase_H-like_EbsB-rel"/>
</dbReference>
<evidence type="ECO:0000313" key="2">
    <source>
        <dbReference type="EMBL" id="KAE8711020.1"/>
    </source>
</evidence>
<dbReference type="InterPro" id="IPR044730">
    <property type="entry name" value="RNase_H-like_dom_plant"/>
</dbReference>
<name>A0A6A3B241_HIBSY</name>
<dbReference type="AlphaFoldDB" id="A0A6A3B241"/>
<comment type="caution">
    <text evidence="2">The sequence shown here is derived from an EMBL/GenBank/DDBJ whole genome shotgun (WGS) entry which is preliminary data.</text>
</comment>
<reference evidence="2" key="1">
    <citation type="submission" date="2019-09" db="EMBL/GenBank/DDBJ databases">
        <title>Draft genome information of white flower Hibiscus syriacus.</title>
        <authorList>
            <person name="Kim Y.-M."/>
        </authorList>
    </citation>
    <scope>NUCLEOTIDE SEQUENCE [LARGE SCALE GENOMIC DNA]</scope>
    <source>
        <strain evidence="2">YM2019G1</strain>
    </source>
</reference>
<protein>
    <submittedName>
        <fullName evidence="2">Uncharacterized protein</fullName>
    </submittedName>
</protein>
<dbReference type="InterPro" id="IPR012337">
    <property type="entry name" value="RNaseH-like_sf"/>
</dbReference>
<dbReference type="InterPro" id="IPR036397">
    <property type="entry name" value="RNaseH_sf"/>
</dbReference>
<keyword evidence="3" id="KW-1185">Reference proteome</keyword>
<dbReference type="SUPFAM" id="SSF53098">
    <property type="entry name" value="Ribonuclease H-like"/>
    <property type="match status" value="1"/>
</dbReference>
<evidence type="ECO:0000256" key="1">
    <source>
        <dbReference type="SAM" id="MobiDB-lite"/>
    </source>
</evidence>
<dbReference type="EMBL" id="VEPZ02000923">
    <property type="protein sequence ID" value="KAE8711020.1"/>
    <property type="molecule type" value="Genomic_DNA"/>
</dbReference>
<sequence length="377" mass="42726">MRSIIRNAISGIANQFPDSQRELQLSQRKLRLSHCDLHIRIAIVQVRVAIYSKFVVIVQVRVAIYSKFVAIVEVRVAIYSKFVAIVQNRNDWWLGFPTFLLSDREQGDSRAPPPSVSSRLGSGRGRGRGRGSQQKSSLLREESDWTNPQNAALGASWWSMHWSIPANLNDFFAFCFSVSWSGPTKSIWLISVAAALWGVWLARNEMVFENKSTSQKDLLFYVKMMTLIWIKEVNDSLILCEENWWNDPTGCVLPKTPKMDWQPPAAGLLKFNIDGAFRDSAVGCGGALRDNSGNIKAIFSGPREVVNSDFAEVVAIKTVLELFLEIGWHRQWELIIKSDSQVALNWLVYVLRMGNGLAYNLAKQGLNRSNLFKAWWD</sequence>
<dbReference type="Proteomes" id="UP000436088">
    <property type="component" value="Unassembled WGS sequence"/>
</dbReference>
<dbReference type="Gene3D" id="3.30.420.10">
    <property type="entry name" value="Ribonuclease H-like superfamily/Ribonuclease H"/>
    <property type="match status" value="1"/>
</dbReference>
<proteinExistence type="predicted"/>
<dbReference type="PANTHER" id="PTHR47074:SF75">
    <property type="entry name" value="RNASE H TYPE-1 DOMAIN-CONTAINING PROTEIN"/>
    <property type="match status" value="1"/>
</dbReference>
<evidence type="ECO:0000313" key="3">
    <source>
        <dbReference type="Proteomes" id="UP000436088"/>
    </source>
</evidence>
<dbReference type="PANTHER" id="PTHR47074">
    <property type="entry name" value="BNAC02G40300D PROTEIN"/>
    <property type="match status" value="1"/>
</dbReference>
<gene>
    <name evidence="2" type="ORF">F3Y22_tig00110307pilonHSYRG00166</name>
</gene>
<accession>A0A6A3B241</accession>
<feature type="region of interest" description="Disordered" evidence="1">
    <location>
        <begin position="105"/>
        <end position="144"/>
    </location>
</feature>
<organism evidence="2 3">
    <name type="scientific">Hibiscus syriacus</name>
    <name type="common">Rose of Sharon</name>
    <dbReference type="NCBI Taxonomy" id="106335"/>
    <lineage>
        <taxon>Eukaryota</taxon>
        <taxon>Viridiplantae</taxon>
        <taxon>Streptophyta</taxon>
        <taxon>Embryophyta</taxon>
        <taxon>Tracheophyta</taxon>
        <taxon>Spermatophyta</taxon>
        <taxon>Magnoliopsida</taxon>
        <taxon>eudicotyledons</taxon>
        <taxon>Gunneridae</taxon>
        <taxon>Pentapetalae</taxon>
        <taxon>rosids</taxon>
        <taxon>malvids</taxon>
        <taxon>Malvales</taxon>
        <taxon>Malvaceae</taxon>
        <taxon>Malvoideae</taxon>
        <taxon>Hibiscus</taxon>
    </lineage>
</organism>